<keyword evidence="2" id="KW-1185">Reference proteome</keyword>
<organism evidence="1 2">
    <name type="scientific">Violaceomyces palustris</name>
    <dbReference type="NCBI Taxonomy" id="1673888"/>
    <lineage>
        <taxon>Eukaryota</taxon>
        <taxon>Fungi</taxon>
        <taxon>Dikarya</taxon>
        <taxon>Basidiomycota</taxon>
        <taxon>Ustilaginomycotina</taxon>
        <taxon>Ustilaginomycetes</taxon>
        <taxon>Violaceomycetales</taxon>
        <taxon>Violaceomycetaceae</taxon>
        <taxon>Violaceomyces</taxon>
    </lineage>
</organism>
<name>A0ACD0NSV7_9BASI</name>
<accession>A0ACD0NSV7</accession>
<dbReference type="EMBL" id="KZ820122">
    <property type="protein sequence ID" value="PWN48933.1"/>
    <property type="molecule type" value="Genomic_DNA"/>
</dbReference>
<evidence type="ECO:0000313" key="2">
    <source>
        <dbReference type="Proteomes" id="UP000245626"/>
    </source>
</evidence>
<proteinExistence type="predicted"/>
<gene>
    <name evidence="1" type="ORF">IE53DRAFT_318540</name>
</gene>
<sequence length="250" mass="28553">PASPTVPAGQISPNTLDFLRQLCEPENNDREWFAAHDPVYRYAWKNFCDFSEALLNDIMEQVDDTVPWLPVKDLTYRIYRDIRFSNDKTPYKTNFMSTFSRGGRKGPFAGYHVMVAPSRSFFAAGRWQPEKADLSVIRRHILDGTDEAKELKRVISSPSFKKIFGPPERDGLGRGKRCNLWGGGDDLKVAPKIEGVDKNHKDIELLKLRSFCVICHFDDKEVLKASFRQRLIEIALVARPLVHVSVPSDQ</sequence>
<protein>
    <submittedName>
        <fullName evidence="1">Uncharacterized protein</fullName>
    </submittedName>
</protein>
<dbReference type="Proteomes" id="UP000245626">
    <property type="component" value="Unassembled WGS sequence"/>
</dbReference>
<reference evidence="1 2" key="1">
    <citation type="journal article" date="2018" name="Mol. Biol. Evol.">
        <title>Broad Genomic Sampling Reveals a Smut Pathogenic Ancestry of the Fungal Clade Ustilaginomycotina.</title>
        <authorList>
            <person name="Kijpornyongpan T."/>
            <person name="Mondo S.J."/>
            <person name="Barry K."/>
            <person name="Sandor L."/>
            <person name="Lee J."/>
            <person name="Lipzen A."/>
            <person name="Pangilinan J."/>
            <person name="LaButti K."/>
            <person name="Hainaut M."/>
            <person name="Henrissat B."/>
            <person name="Grigoriev I.V."/>
            <person name="Spatafora J.W."/>
            <person name="Aime M.C."/>
        </authorList>
    </citation>
    <scope>NUCLEOTIDE SEQUENCE [LARGE SCALE GENOMIC DNA]</scope>
    <source>
        <strain evidence="1 2">SA 807</strain>
    </source>
</reference>
<feature type="non-terminal residue" evidence="1">
    <location>
        <position position="1"/>
    </location>
</feature>
<evidence type="ECO:0000313" key="1">
    <source>
        <dbReference type="EMBL" id="PWN48933.1"/>
    </source>
</evidence>